<dbReference type="EMBL" id="MU003520">
    <property type="protein sequence ID" value="KAF2467411.1"/>
    <property type="molecule type" value="Genomic_DNA"/>
</dbReference>
<evidence type="ECO:0000313" key="1">
    <source>
        <dbReference type="EMBL" id="KAF2467411.1"/>
    </source>
</evidence>
<evidence type="ECO:0000313" key="2">
    <source>
        <dbReference type="Proteomes" id="UP000799755"/>
    </source>
</evidence>
<reference evidence="1" key="1">
    <citation type="journal article" date="2020" name="Stud. Mycol.">
        <title>101 Dothideomycetes genomes: a test case for predicting lifestyles and emergence of pathogens.</title>
        <authorList>
            <person name="Haridas S."/>
            <person name="Albert R."/>
            <person name="Binder M."/>
            <person name="Bloem J."/>
            <person name="Labutti K."/>
            <person name="Salamov A."/>
            <person name="Andreopoulos B."/>
            <person name="Baker S."/>
            <person name="Barry K."/>
            <person name="Bills G."/>
            <person name="Bluhm B."/>
            <person name="Cannon C."/>
            <person name="Castanera R."/>
            <person name="Culley D."/>
            <person name="Daum C."/>
            <person name="Ezra D."/>
            <person name="Gonzalez J."/>
            <person name="Henrissat B."/>
            <person name="Kuo A."/>
            <person name="Liang C."/>
            <person name="Lipzen A."/>
            <person name="Lutzoni F."/>
            <person name="Magnuson J."/>
            <person name="Mondo S."/>
            <person name="Nolan M."/>
            <person name="Ohm R."/>
            <person name="Pangilinan J."/>
            <person name="Park H.-J."/>
            <person name="Ramirez L."/>
            <person name="Alfaro M."/>
            <person name="Sun H."/>
            <person name="Tritt A."/>
            <person name="Yoshinaga Y."/>
            <person name="Zwiers L.-H."/>
            <person name="Turgeon B."/>
            <person name="Goodwin S."/>
            <person name="Spatafora J."/>
            <person name="Crous P."/>
            <person name="Grigoriev I."/>
        </authorList>
    </citation>
    <scope>NUCLEOTIDE SEQUENCE</scope>
    <source>
        <strain evidence="1">ATCC 200398</strain>
    </source>
</reference>
<comment type="caution">
    <text evidence="1">The sequence shown here is derived from an EMBL/GenBank/DDBJ whole genome shotgun (WGS) entry which is preliminary data.</text>
</comment>
<name>A0ACB6QKJ6_9PLEO</name>
<accession>A0ACB6QKJ6</accession>
<protein>
    <submittedName>
        <fullName evidence="1">Uncharacterized protein</fullName>
    </submittedName>
</protein>
<keyword evidence="2" id="KW-1185">Reference proteome</keyword>
<proteinExistence type="predicted"/>
<dbReference type="Proteomes" id="UP000799755">
    <property type="component" value="Unassembled WGS sequence"/>
</dbReference>
<sequence>MTMQPSKCSLPREQVTPETTNVLCRSLCRDIFESILNRNPSHRLPDTVLKPILAQVFLALDYMHTGYLADIKGDNILMEIIDESILEHLLHVKPLIPLQYMHPRFLLMYLNARGDKKLNHYAQPQVYRPPEVMLKAEWGYPVDIWKDGCMVFSKTSICSMAGGRMEAEIEHVLSRRNHLSARAASVGIEELEGTYQGKKQDDFLQIGKLRASYIITCIWKARCGQSDVLFVLVMLCYHSGVANDVVYMTIPHFHRLIGT</sequence>
<organism evidence="1 2">
    <name type="scientific">Lindgomyces ingoldianus</name>
    <dbReference type="NCBI Taxonomy" id="673940"/>
    <lineage>
        <taxon>Eukaryota</taxon>
        <taxon>Fungi</taxon>
        <taxon>Dikarya</taxon>
        <taxon>Ascomycota</taxon>
        <taxon>Pezizomycotina</taxon>
        <taxon>Dothideomycetes</taxon>
        <taxon>Pleosporomycetidae</taxon>
        <taxon>Pleosporales</taxon>
        <taxon>Lindgomycetaceae</taxon>
        <taxon>Lindgomyces</taxon>
    </lineage>
</organism>
<gene>
    <name evidence="1" type="ORF">BDR25DRAFT_358535</name>
</gene>